<dbReference type="InterPro" id="IPR043128">
    <property type="entry name" value="Rev_trsase/Diguanyl_cyclase"/>
</dbReference>
<proteinExistence type="predicted"/>
<dbReference type="SUPFAM" id="SSF55073">
    <property type="entry name" value="Nucleotide cyclase"/>
    <property type="match status" value="1"/>
</dbReference>
<feature type="coiled-coil region" evidence="3">
    <location>
        <begin position="242"/>
        <end position="279"/>
    </location>
</feature>
<evidence type="ECO:0000256" key="2">
    <source>
        <dbReference type="ARBA" id="ARBA00034247"/>
    </source>
</evidence>
<dbReference type="PANTHER" id="PTHR45138:SF9">
    <property type="entry name" value="DIGUANYLATE CYCLASE DGCM-RELATED"/>
    <property type="match status" value="1"/>
</dbReference>
<evidence type="ECO:0000259" key="4">
    <source>
        <dbReference type="PROSITE" id="PS50887"/>
    </source>
</evidence>
<name>A0ABU1V2F6_9GAMM</name>
<dbReference type="SMART" id="SM00267">
    <property type="entry name" value="GGDEF"/>
    <property type="match status" value="1"/>
</dbReference>
<dbReference type="CDD" id="cd01949">
    <property type="entry name" value="GGDEF"/>
    <property type="match status" value="1"/>
</dbReference>
<dbReference type="InterPro" id="IPR029787">
    <property type="entry name" value="Nucleotide_cyclase"/>
</dbReference>
<comment type="caution">
    <text evidence="5">The sequence shown here is derived from an EMBL/GenBank/DDBJ whole genome shotgun (WGS) entry which is preliminary data.</text>
</comment>
<accession>A0ABU1V2F6</accession>
<dbReference type="NCBIfam" id="TIGR00254">
    <property type="entry name" value="GGDEF"/>
    <property type="match status" value="1"/>
</dbReference>
<protein>
    <recommendedName>
        <fullName evidence="1">diguanylate cyclase</fullName>
        <ecNumber evidence="1">2.7.7.65</ecNumber>
    </recommendedName>
</protein>
<evidence type="ECO:0000313" key="6">
    <source>
        <dbReference type="Proteomes" id="UP001253595"/>
    </source>
</evidence>
<comment type="catalytic activity">
    <reaction evidence="2">
        <text>2 GTP = 3',3'-c-di-GMP + 2 diphosphate</text>
        <dbReference type="Rhea" id="RHEA:24898"/>
        <dbReference type="ChEBI" id="CHEBI:33019"/>
        <dbReference type="ChEBI" id="CHEBI:37565"/>
        <dbReference type="ChEBI" id="CHEBI:58805"/>
        <dbReference type="EC" id="2.7.7.65"/>
    </reaction>
</comment>
<dbReference type="Pfam" id="PF00990">
    <property type="entry name" value="GGDEF"/>
    <property type="match status" value="1"/>
</dbReference>
<dbReference type="EMBL" id="JAVDVX010000007">
    <property type="protein sequence ID" value="MDR7091600.1"/>
    <property type="molecule type" value="Genomic_DNA"/>
</dbReference>
<organism evidence="5 6">
    <name type="scientific">Cellvibrio fibrivorans</name>
    <dbReference type="NCBI Taxonomy" id="126350"/>
    <lineage>
        <taxon>Bacteria</taxon>
        <taxon>Pseudomonadati</taxon>
        <taxon>Pseudomonadota</taxon>
        <taxon>Gammaproteobacteria</taxon>
        <taxon>Cellvibrionales</taxon>
        <taxon>Cellvibrionaceae</taxon>
        <taxon>Cellvibrio</taxon>
    </lineage>
</organism>
<dbReference type="RefSeq" id="WP_310075060.1">
    <property type="nucleotide sequence ID" value="NZ_JAVDVX010000007.1"/>
</dbReference>
<dbReference type="InterPro" id="IPR050469">
    <property type="entry name" value="Diguanylate_Cyclase"/>
</dbReference>
<dbReference type="PROSITE" id="PS50887">
    <property type="entry name" value="GGDEF"/>
    <property type="match status" value="1"/>
</dbReference>
<gene>
    <name evidence="5" type="ORF">J2X05_003635</name>
</gene>
<sequence>MTIQHDILKARLLGLLIVITLLALAFQAYGPEKVLVLGQESDLFIDSIDDRGNGGKSISTLQRDGEKFILNCEIIASDYQWPYCEISFSLSDKNGIGRDLSNYEQIKLWAKYSTPQTFGVRFQLINFNPAYSRQEDTNSLKYNAIELFDTHKRYPQIIKMSHMQVPTWWLSQGKIPPEYWGPEFNEVRGVQVSTGEHVKPGKYQMIIERIEISGKYIHDRTLYLILLSLWTLTALAFFVSTLKKAKIELQTNRQRQQQLEDLNRLLNQEHQQLEERLTRDPLTGVLNRDGLVPVFNQSWSADATHLLSLIFIDIDHFKKINDTYGHNIGDQVLLVFAQVLSANTRTHDLLARWGGEEFVLACPDTTLENACGLAEKLRLCIEENDWPKALHVTASFGVAQILAQESPTDFIARADKALYVAKAQGRNCVRASTQAPAILTAVK</sequence>
<dbReference type="InterPro" id="IPR000160">
    <property type="entry name" value="GGDEF_dom"/>
</dbReference>
<dbReference type="Gene3D" id="3.30.70.270">
    <property type="match status" value="1"/>
</dbReference>
<dbReference type="Proteomes" id="UP001253595">
    <property type="component" value="Unassembled WGS sequence"/>
</dbReference>
<evidence type="ECO:0000313" key="5">
    <source>
        <dbReference type="EMBL" id="MDR7091600.1"/>
    </source>
</evidence>
<dbReference type="EC" id="2.7.7.65" evidence="1"/>
<evidence type="ECO:0000256" key="1">
    <source>
        <dbReference type="ARBA" id="ARBA00012528"/>
    </source>
</evidence>
<evidence type="ECO:0000256" key="3">
    <source>
        <dbReference type="SAM" id="Coils"/>
    </source>
</evidence>
<keyword evidence="3" id="KW-0175">Coiled coil</keyword>
<reference evidence="5 6" key="1">
    <citation type="submission" date="2023-07" db="EMBL/GenBank/DDBJ databases">
        <title>Sorghum-associated microbial communities from plants grown in Nebraska, USA.</title>
        <authorList>
            <person name="Schachtman D."/>
        </authorList>
    </citation>
    <scope>NUCLEOTIDE SEQUENCE [LARGE SCALE GENOMIC DNA]</scope>
    <source>
        <strain evidence="5 6">BE190</strain>
    </source>
</reference>
<feature type="domain" description="GGDEF" evidence="4">
    <location>
        <begin position="305"/>
        <end position="434"/>
    </location>
</feature>
<dbReference type="PANTHER" id="PTHR45138">
    <property type="entry name" value="REGULATORY COMPONENTS OF SENSORY TRANSDUCTION SYSTEM"/>
    <property type="match status" value="1"/>
</dbReference>
<keyword evidence="6" id="KW-1185">Reference proteome</keyword>